<dbReference type="Proteomes" id="UP001597387">
    <property type="component" value="Unassembled WGS sequence"/>
</dbReference>
<gene>
    <name evidence="3" type="ORF">ACFSJU_15850</name>
</gene>
<dbReference type="EMBL" id="JBHUHZ010000003">
    <property type="protein sequence ID" value="MFD2163882.1"/>
    <property type="molecule type" value="Genomic_DNA"/>
</dbReference>
<accession>A0ABW4ZQX6</accession>
<sequence length="873" mass="98905">MKFIKKFFVRTLFLILLLFSNFDIFSQSTPPKTDTSQLITPITDTLSKNSTSSSGLSSEVKYTADDSIKFSIDGNIVYLYGNARVSHEEMELSSSYIRLDQKNKLLFASGQRNKYSVYKGRPILKQGSEPPVTSDSLVFNFDTKRGKSFGTLTEVDGGFIQANQFKKNEYNEGFFKNGIYSTCSLPEPHTHFGIHITRGIVTEKQVISGPAYLVIEHVPLPAAIPFGFFPKTNKRASGLLFPTFGEDGTRGFFMRGLGWYFGINDYWDAEVRGTLYSKLSYETSLQARYRKNYKYSGGLNLSYASNRDPNSIEGTVNAKPRKDFNIQWTHSQSAEANPGTSFSANVNIGTSSYFQNTRVAGDRIEQATNSSVSSGINYQRTFANNLFNFSTSLRHSQDLQKQRLSLDLPTFNLGMTTINPFESKSGSANPKWYERISVGYSMQGSNSISDAHEDSVFKKETLKRFRNGIQHSVPISMSFNVAKYFQFSSGVSYGERWTLQTIRKRYDTDLKKVLVDTVSGFARNYDYSLNTGFSTKLYGTKNFRKGNLVAIRHVMTPNFSFSYRPDFSSDRFGFWRNIDVPADADTVLRDTRYSIYERAIGGGPGSGRSANINFSFENNIEAKVKSKSDTSSKFEKKPIIQGLTFSGNYDFEAEELNRLSTISFGGRTAFFKQKLAISFQGVLDPYRLDTDGSRRIGFLFQEGRLARLSSFSFSTGFNLNPAAFKRRQDNLTEQQNNPNTTQQQREDISEILRNPNGFVDFSIPWNLNASYSFFFSNNGVIRNVTNNLNFTGDFSVTPKWKVSYSSGWDFKANDFTTTSFAINRDLHCWDLAFNWVPFGLYKSYSVDLRVRASILQDLKLSRRSASNSGIYYR</sequence>
<evidence type="ECO:0000313" key="3">
    <source>
        <dbReference type="EMBL" id="MFD2163882.1"/>
    </source>
</evidence>
<protein>
    <submittedName>
        <fullName evidence="3">LPS assembly protein LptD</fullName>
    </submittedName>
</protein>
<feature type="signal peptide" evidence="1">
    <location>
        <begin position="1"/>
        <end position="26"/>
    </location>
</feature>
<dbReference type="PANTHER" id="PTHR30189:SF1">
    <property type="entry name" value="LPS-ASSEMBLY PROTEIN LPTD"/>
    <property type="match status" value="1"/>
</dbReference>
<feature type="chain" id="PRO_5046558698" evidence="1">
    <location>
        <begin position="27"/>
        <end position="873"/>
    </location>
</feature>
<keyword evidence="4" id="KW-1185">Reference proteome</keyword>
<proteinExistence type="predicted"/>
<dbReference type="PANTHER" id="PTHR30189">
    <property type="entry name" value="LPS-ASSEMBLY PROTEIN"/>
    <property type="match status" value="1"/>
</dbReference>
<evidence type="ECO:0000256" key="1">
    <source>
        <dbReference type="SAM" id="SignalP"/>
    </source>
</evidence>
<reference evidence="4" key="1">
    <citation type="journal article" date="2019" name="Int. J. Syst. Evol. Microbiol.">
        <title>The Global Catalogue of Microorganisms (GCM) 10K type strain sequencing project: providing services to taxonomists for standard genome sequencing and annotation.</title>
        <authorList>
            <consortium name="The Broad Institute Genomics Platform"/>
            <consortium name="The Broad Institute Genome Sequencing Center for Infectious Disease"/>
            <person name="Wu L."/>
            <person name="Ma J."/>
        </authorList>
    </citation>
    <scope>NUCLEOTIDE SEQUENCE [LARGE SCALE GENOMIC DNA]</scope>
    <source>
        <strain evidence="4">KCTC 42217</strain>
    </source>
</reference>
<name>A0ABW4ZQX6_9SPHI</name>
<dbReference type="RefSeq" id="WP_255904961.1">
    <property type="nucleotide sequence ID" value="NZ_JAFMZO010000004.1"/>
</dbReference>
<keyword evidence="1" id="KW-0732">Signal</keyword>
<feature type="domain" description="LPS-assembly protein LptD central" evidence="2">
    <location>
        <begin position="206"/>
        <end position="686"/>
    </location>
</feature>
<dbReference type="InterPro" id="IPR045659">
    <property type="entry name" value="LptD_2"/>
</dbReference>
<evidence type="ECO:0000259" key="2">
    <source>
        <dbReference type="Pfam" id="PF19838"/>
    </source>
</evidence>
<dbReference type="InterPro" id="IPR050218">
    <property type="entry name" value="LptD"/>
</dbReference>
<dbReference type="Pfam" id="PF19838">
    <property type="entry name" value="LptD_2"/>
    <property type="match status" value="1"/>
</dbReference>
<evidence type="ECO:0000313" key="4">
    <source>
        <dbReference type="Proteomes" id="UP001597387"/>
    </source>
</evidence>
<comment type="caution">
    <text evidence="3">The sequence shown here is derived from an EMBL/GenBank/DDBJ whole genome shotgun (WGS) entry which is preliminary data.</text>
</comment>
<organism evidence="3 4">
    <name type="scientific">Paradesertivirga mongoliensis</name>
    <dbReference type="NCBI Taxonomy" id="2100740"/>
    <lineage>
        <taxon>Bacteria</taxon>
        <taxon>Pseudomonadati</taxon>
        <taxon>Bacteroidota</taxon>
        <taxon>Sphingobacteriia</taxon>
        <taxon>Sphingobacteriales</taxon>
        <taxon>Sphingobacteriaceae</taxon>
        <taxon>Paradesertivirga</taxon>
    </lineage>
</organism>